<dbReference type="AlphaFoldDB" id="A0A6N8FCG8"/>
<evidence type="ECO:0000313" key="2">
    <source>
        <dbReference type="EMBL" id="MUH73239.1"/>
    </source>
</evidence>
<organism evidence="2 3">
    <name type="scientific">Psychrosphaera haliotis</name>
    <dbReference type="NCBI Taxonomy" id="555083"/>
    <lineage>
        <taxon>Bacteria</taxon>
        <taxon>Pseudomonadati</taxon>
        <taxon>Pseudomonadota</taxon>
        <taxon>Gammaproteobacteria</taxon>
        <taxon>Alteromonadales</taxon>
        <taxon>Pseudoalteromonadaceae</taxon>
        <taxon>Psychrosphaera</taxon>
    </lineage>
</organism>
<name>A0A6N8FCG8_9GAMM</name>
<proteinExistence type="predicted"/>
<evidence type="ECO:0000256" key="1">
    <source>
        <dbReference type="SAM" id="SignalP"/>
    </source>
</evidence>
<feature type="signal peptide" evidence="1">
    <location>
        <begin position="1"/>
        <end position="22"/>
    </location>
</feature>
<accession>A0A6N8FCG8</accession>
<dbReference type="EMBL" id="WOCD01000005">
    <property type="protein sequence ID" value="MUH73239.1"/>
    <property type="molecule type" value="Genomic_DNA"/>
</dbReference>
<feature type="chain" id="PRO_5026780682" evidence="1">
    <location>
        <begin position="23"/>
        <end position="147"/>
    </location>
</feature>
<dbReference type="OrthoDB" id="5508986at2"/>
<keyword evidence="1" id="KW-0732">Signal</keyword>
<reference evidence="2 3" key="1">
    <citation type="submission" date="2019-11" db="EMBL/GenBank/DDBJ databases">
        <title>P. haliotis isolates from Z. marina roots.</title>
        <authorList>
            <person name="Cohen M."/>
            <person name="Jospin G."/>
            <person name="Eisen J.A."/>
            <person name="Coil D.A."/>
        </authorList>
    </citation>
    <scope>NUCLEOTIDE SEQUENCE [LARGE SCALE GENOMIC DNA]</scope>
    <source>
        <strain evidence="2 3">UCD-MCMsp1aY</strain>
    </source>
</reference>
<sequence>MNTILKSLLFVGLLSVAPASLADNSTQQFASCLVDNLNGKERKKLAKWIFFAMAAHPEIESFSNITANNYTNSDKAIGSLITRLLTENCSAEMKAAYKTNPQAIEQGFELVGQVAMQELMSNDKVMTAITSYSHFTDQSKINSILVD</sequence>
<dbReference type="RefSeq" id="WP_155696437.1">
    <property type="nucleotide sequence ID" value="NZ_WOCD01000005.1"/>
</dbReference>
<comment type="caution">
    <text evidence="2">The sequence shown here is derived from an EMBL/GenBank/DDBJ whole genome shotgun (WGS) entry which is preliminary data.</text>
</comment>
<dbReference type="Proteomes" id="UP000439994">
    <property type="component" value="Unassembled WGS sequence"/>
</dbReference>
<gene>
    <name evidence="2" type="ORF">GNP35_12550</name>
</gene>
<protein>
    <submittedName>
        <fullName evidence="2">Uncharacterized protein</fullName>
    </submittedName>
</protein>
<evidence type="ECO:0000313" key="3">
    <source>
        <dbReference type="Proteomes" id="UP000439994"/>
    </source>
</evidence>
<keyword evidence="3" id="KW-1185">Reference proteome</keyword>